<dbReference type="Proteomes" id="UP000286268">
    <property type="component" value="Chromosome"/>
</dbReference>
<reference evidence="2 3" key="1">
    <citation type="submission" date="2018-01" db="EMBL/GenBank/DDBJ databases">
        <title>Genome Sequencing and Assembly of Anaerobacter polyendosporus strain CT4.</title>
        <authorList>
            <person name="Tachaapaikoon C."/>
            <person name="Sutheeworapong S."/>
            <person name="Jenjaroenpun P."/>
            <person name="Wongsurawat T."/>
            <person name="Nookeaw I."/>
            <person name="Cheawchanlertfa P."/>
            <person name="Kosugi A."/>
            <person name="Cheevadhanarak S."/>
            <person name="Ratanakhanokchai K."/>
        </authorList>
    </citation>
    <scope>NUCLEOTIDE SEQUENCE [LARGE SCALE GENOMIC DNA]</scope>
    <source>
        <strain evidence="2 3">CT4</strain>
    </source>
</reference>
<feature type="domain" description="DUF5348" evidence="1">
    <location>
        <begin position="71"/>
        <end position="131"/>
    </location>
</feature>
<organism evidence="2 3">
    <name type="scientific">Clostridium manihotivorum</name>
    <dbReference type="NCBI Taxonomy" id="2320868"/>
    <lineage>
        <taxon>Bacteria</taxon>
        <taxon>Bacillati</taxon>
        <taxon>Bacillota</taxon>
        <taxon>Clostridia</taxon>
        <taxon>Eubacteriales</taxon>
        <taxon>Clostridiaceae</taxon>
        <taxon>Clostridium</taxon>
    </lineage>
</organism>
<name>A0A410DMN2_9CLOT</name>
<evidence type="ECO:0000259" key="1">
    <source>
        <dbReference type="Pfam" id="PF17295"/>
    </source>
</evidence>
<dbReference type="KEGG" id="cmah:C1I91_00725"/>
<evidence type="ECO:0000313" key="3">
    <source>
        <dbReference type="Proteomes" id="UP000286268"/>
    </source>
</evidence>
<dbReference type="AlphaFoldDB" id="A0A410DMN2"/>
<accession>A0A410DMN2</accession>
<protein>
    <recommendedName>
        <fullName evidence="1">DUF5348 domain-containing protein</fullName>
    </recommendedName>
</protein>
<dbReference type="EMBL" id="CP025746">
    <property type="protein sequence ID" value="QAA30323.1"/>
    <property type="molecule type" value="Genomic_DNA"/>
</dbReference>
<keyword evidence="3" id="KW-1185">Reference proteome</keyword>
<gene>
    <name evidence="2" type="ORF">C1I91_00725</name>
</gene>
<sequence length="134" mass="15595">MIDSEYMRAFNLVESTSKTLNKIYTQVKNNSFEDIKACEAMEKLIQDIDIFMWKVNHYSKSAKEGVLKLGSNDRYSINEIELTCGYPLEVYNAEYDQWEAGCVEHSNNFDGYYFQNNDGNSFALSNGMYCRVRK</sequence>
<dbReference type="RefSeq" id="WP_128210774.1">
    <property type="nucleotide sequence ID" value="NZ_CP025746.1"/>
</dbReference>
<dbReference type="InterPro" id="IPR035255">
    <property type="entry name" value="DUF5348"/>
</dbReference>
<proteinExistence type="predicted"/>
<dbReference type="OrthoDB" id="1807036at2"/>
<dbReference type="Pfam" id="PF17295">
    <property type="entry name" value="DUF5348"/>
    <property type="match status" value="1"/>
</dbReference>
<evidence type="ECO:0000313" key="2">
    <source>
        <dbReference type="EMBL" id="QAA30323.1"/>
    </source>
</evidence>